<sequence>MQGPTNTHDRFKLFRNDATPPNTATIWHKPYPEDAPTERLGGSARRRERPHGLPNLFRQYCAVSGRALGRLDLQKRAIRELKMASGSEARGHVTTKPPA</sequence>
<reference evidence="1" key="1">
    <citation type="submission" date="2020-05" db="EMBL/GenBank/DDBJ databases">
        <title>Large-scale comparative analyses of tick genomes elucidate their genetic diversity and vector capacities.</title>
        <authorList>
            <person name="Jia N."/>
            <person name="Wang J."/>
            <person name="Shi W."/>
            <person name="Du L."/>
            <person name="Sun Y."/>
            <person name="Zhan W."/>
            <person name="Jiang J."/>
            <person name="Wang Q."/>
            <person name="Zhang B."/>
            <person name="Ji P."/>
            <person name="Sakyi L.B."/>
            <person name="Cui X."/>
            <person name="Yuan T."/>
            <person name="Jiang B."/>
            <person name="Yang W."/>
            <person name="Lam T.T.-Y."/>
            <person name="Chang Q."/>
            <person name="Ding S."/>
            <person name="Wang X."/>
            <person name="Zhu J."/>
            <person name="Ruan X."/>
            <person name="Zhao L."/>
            <person name="Wei J."/>
            <person name="Que T."/>
            <person name="Du C."/>
            <person name="Cheng J."/>
            <person name="Dai P."/>
            <person name="Han X."/>
            <person name="Huang E."/>
            <person name="Gao Y."/>
            <person name="Liu J."/>
            <person name="Shao H."/>
            <person name="Ye R."/>
            <person name="Li L."/>
            <person name="Wei W."/>
            <person name="Wang X."/>
            <person name="Wang C."/>
            <person name="Yang T."/>
            <person name="Huo Q."/>
            <person name="Li W."/>
            <person name="Guo W."/>
            <person name="Chen H."/>
            <person name="Zhou L."/>
            <person name="Ni X."/>
            <person name="Tian J."/>
            <person name="Zhou Y."/>
            <person name="Sheng Y."/>
            <person name="Liu T."/>
            <person name="Pan Y."/>
            <person name="Xia L."/>
            <person name="Li J."/>
            <person name="Zhao F."/>
            <person name="Cao W."/>
        </authorList>
    </citation>
    <scope>NUCLEOTIDE SEQUENCE</scope>
    <source>
        <strain evidence="1">Hyas-2018</strain>
    </source>
</reference>
<name>A0ACB7TQ35_HYAAI</name>
<comment type="caution">
    <text evidence="1">The sequence shown here is derived from an EMBL/GenBank/DDBJ whole genome shotgun (WGS) entry which is preliminary data.</text>
</comment>
<keyword evidence="2" id="KW-1185">Reference proteome</keyword>
<accession>A0ACB7TQ35</accession>
<proteinExistence type="predicted"/>
<gene>
    <name evidence="1" type="ORF">HPB50_023104</name>
</gene>
<dbReference type="EMBL" id="CM023481">
    <property type="protein sequence ID" value="KAH6948154.1"/>
    <property type="molecule type" value="Genomic_DNA"/>
</dbReference>
<organism evidence="1 2">
    <name type="scientific">Hyalomma asiaticum</name>
    <name type="common">Tick</name>
    <dbReference type="NCBI Taxonomy" id="266040"/>
    <lineage>
        <taxon>Eukaryota</taxon>
        <taxon>Metazoa</taxon>
        <taxon>Ecdysozoa</taxon>
        <taxon>Arthropoda</taxon>
        <taxon>Chelicerata</taxon>
        <taxon>Arachnida</taxon>
        <taxon>Acari</taxon>
        <taxon>Parasitiformes</taxon>
        <taxon>Ixodida</taxon>
        <taxon>Ixodoidea</taxon>
        <taxon>Ixodidae</taxon>
        <taxon>Hyalomminae</taxon>
        <taxon>Hyalomma</taxon>
    </lineage>
</organism>
<dbReference type="Proteomes" id="UP000821845">
    <property type="component" value="Chromosome 1"/>
</dbReference>
<evidence type="ECO:0000313" key="2">
    <source>
        <dbReference type="Proteomes" id="UP000821845"/>
    </source>
</evidence>
<protein>
    <submittedName>
        <fullName evidence="1">Uncharacterized protein</fullName>
    </submittedName>
</protein>
<evidence type="ECO:0000313" key="1">
    <source>
        <dbReference type="EMBL" id="KAH6948154.1"/>
    </source>
</evidence>